<dbReference type="PANTHER" id="PTHR23409:SF18">
    <property type="entry name" value="RIBONUCLEOSIDE-DIPHOSPHATE REDUCTASE SUBUNIT M2"/>
    <property type="match status" value="1"/>
</dbReference>
<proteinExistence type="inferred from homology"/>
<dbReference type="InterPro" id="IPR009078">
    <property type="entry name" value="Ferritin-like_SF"/>
</dbReference>
<dbReference type="Proteomes" id="UP000052167">
    <property type="component" value="Unassembled WGS sequence"/>
</dbReference>
<protein>
    <recommendedName>
        <fullName evidence="3">ribonucleoside-diphosphate reductase</fullName>
        <ecNumber evidence="3">1.17.4.1</ecNumber>
    </recommendedName>
</protein>
<evidence type="ECO:0000256" key="3">
    <source>
        <dbReference type="ARBA" id="ARBA00012274"/>
    </source>
</evidence>
<dbReference type="AlphaFoldDB" id="A0A922NY85"/>
<dbReference type="PANTHER" id="PTHR23409">
    <property type="entry name" value="RIBONUCLEOSIDE-DIPHOSPHATE REDUCTASE SMALL CHAIN"/>
    <property type="match status" value="1"/>
</dbReference>
<dbReference type="EC" id="1.17.4.1" evidence="3"/>
<dbReference type="InterPro" id="IPR012348">
    <property type="entry name" value="RNR-like"/>
</dbReference>
<evidence type="ECO:0000313" key="4">
    <source>
        <dbReference type="EMBL" id="KEQ05595.1"/>
    </source>
</evidence>
<dbReference type="InterPro" id="IPR000358">
    <property type="entry name" value="RNR_small_fam"/>
</dbReference>
<keyword evidence="5" id="KW-1185">Reference proteome</keyword>
<organism evidence="4 5">
    <name type="scientific">Pseudorhizobium pelagicum</name>
    <dbReference type="NCBI Taxonomy" id="1509405"/>
    <lineage>
        <taxon>Bacteria</taxon>
        <taxon>Pseudomonadati</taxon>
        <taxon>Pseudomonadota</taxon>
        <taxon>Alphaproteobacteria</taxon>
        <taxon>Hyphomicrobiales</taxon>
        <taxon>Rhizobiaceae</taxon>
        <taxon>Rhizobium/Agrobacterium group</taxon>
        <taxon>Pseudorhizobium</taxon>
    </lineage>
</organism>
<evidence type="ECO:0000313" key="5">
    <source>
        <dbReference type="Proteomes" id="UP000052167"/>
    </source>
</evidence>
<dbReference type="SUPFAM" id="SSF47240">
    <property type="entry name" value="Ferritin-like"/>
    <property type="match status" value="1"/>
</dbReference>
<dbReference type="GO" id="GO:0009263">
    <property type="term" value="P:deoxyribonucleotide biosynthetic process"/>
    <property type="evidence" value="ECO:0007669"/>
    <property type="project" value="InterPro"/>
</dbReference>
<accession>A0A922NY85</accession>
<evidence type="ECO:0000256" key="2">
    <source>
        <dbReference type="ARBA" id="ARBA00009303"/>
    </source>
</evidence>
<sequence length="309" mass="36269">MLNELSTTYKPLRYPQAEEFRLQSEDIHWIVKEVEMTKDLEDFKAASEEEKEFIKNILSIFTQSDFNVANNYLPLIQEIKNNEVRGMLTSFMAREFIHQEGYAHLNESLGFPDSYYTDFLKHQETLEKNSYMATTKHKSFGLKLAKGILLEGVSLFGSFVMLKNYERLGKYLGTCTINEWSLRDESLHVMGNAWLFRTWCKENPQEVNDDFKKAIYEMAREITKLEQNFIDFAMESYTPPKLNRQDVKNYIEHIADRRLLQLGLKPNFNRIVNPLPWMDELNNGSSLANFFEKRVTDYSVAGMTGKFTY</sequence>
<comment type="similarity">
    <text evidence="2">Belongs to the ribonucleoside diphosphate reductase small chain family.</text>
</comment>
<evidence type="ECO:0000256" key="1">
    <source>
        <dbReference type="ARBA" id="ARBA00001962"/>
    </source>
</evidence>
<dbReference type="EMBL" id="JOKJ01000019">
    <property type="protein sequence ID" value="KEQ05595.1"/>
    <property type="molecule type" value="Genomic_DNA"/>
</dbReference>
<dbReference type="GO" id="GO:0004748">
    <property type="term" value="F:ribonucleoside-diphosphate reductase activity, thioredoxin disulfide as acceptor"/>
    <property type="evidence" value="ECO:0007669"/>
    <property type="project" value="UniProtKB-EC"/>
</dbReference>
<dbReference type="NCBIfam" id="NF007186">
    <property type="entry name" value="PRK09614.1-5"/>
    <property type="match status" value="1"/>
</dbReference>
<dbReference type="Gene3D" id="1.10.620.20">
    <property type="entry name" value="Ribonucleotide Reductase, subunit A"/>
    <property type="match status" value="1"/>
</dbReference>
<comment type="cofactor">
    <cofactor evidence="1">
        <name>Fe cation</name>
        <dbReference type="ChEBI" id="CHEBI:24875"/>
    </cofactor>
</comment>
<gene>
    <name evidence="4" type="ORF">GV68_08685</name>
</gene>
<dbReference type="CDD" id="cd01049">
    <property type="entry name" value="RNRR2"/>
    <property type="match status" value="1"/>
</dbReference>
<name>A0A922NY85_9HYPH</name>
<reference evidence="4 5" key="1">
    <citation type="submission" date="2014-06" db="EMBL/GenBank/DDBJ databases">
        <title>Rhizobium pelagicum/R2-400B4.</title>
        <authorList>
            <person name="Kimes N.E."/>
            <person name="Lopez-Perez M."/>
        </authorList>
    </citation>
    <scope>NUCLEOTIDE SEQUENCE [LARGE SCALE GENOMIC DNA]</scope>
    <source>
        <strain evidence="4 5">R2-400B4</strain>
    </source>
</reference>
<dbReference type="InterPro" id="IPR033909">
    <property type="entry name" value="RNR_small"/>
</dbReference>
<dbReference type="OrthoDB" id="9766544at2"/>
<dbReference type="RefSeq" id="WP_037189778.1">
    <property type="nucleotide sequence ID" value="NZ_JOKJ01000019.1"/>
</dbReference>
<dbReference type="Pfam" id="PF00268">
    <property type="entry name" value="Ribonuc_red_sm"/>
    <property type="match status" value="1"/>
</dbReference>
<comment type="caution">
    <text evidence="4">The sequence shown here is derived from an EMBL/GenBank/DDBJ whole genome shotgun (WGS) entry which is preliminary data.</text>
</comment>